<dbReference type="InterPro" id="IPR021333">
    <property type="entry name" value="DUF2946"/>
</dbReference>
<dbReference type="Pfam" id="PF11162">
    <property type="entry name" value="DUF2946"/>
    <property type="match status" value="1"/>
</dbReference>
<evidence type="ECO:0008006" key="3">
    <source>
        <dbReference type="Google" id="ProtNLM"/>
    </source>
</evidence>
<sequence length="142" mass="14778">MTSGTLRPSNWLQAIRSRGAGMARLLLVAFALQLVMPLLDLGGVAALAGEAALRADLQSSLCHDSSGDPSPDDNPGPLTQVKHCIFCLPMAGESAAWIATPQAPIPAMSRTVTVILSDDQVPPAARPAFARSRAPPSSPRTV</sequence>
<name>Q2W1C5_PARM1</name>
<organism evidence="1 2">
    <name type="scientific">Paramagnetospirillum magneticum (strain ATCC 700264 / AMB-1)</name>
    <name type="common">Magnetospirillum magneticum</name>
    <dbReference type="NCBI Taxonomy" id="342108"/>
    <lineage>
        <taxon>Bacteria</taxon>
        <taxon>Pseudomonadati</taxon>
        <taxon>Pseudomonadota</taxon>
        <taxon>Alphaproteobacteria</taxon>
        <taxon>Rhodospirillales</taxon>
        <taxon>Magnetospirillaceae</taxon>
        <taxon>Paramagnetospirillum</taxon>
    </lineage>
</organism>
<dbReference type="HOGENOM" id="CLU_1813478_0_0_5"/>
<evidence type="ECO:0000313" key="2">
    <source>
        <dbReference type="Proteomes" id="UP000007058"/>
    </source>
</evidence>
<dbReference type="EMBL" id="AP007255">
    <property type="protein sequence ID" value="BAE52350.1"/>
    <property type="molecule type" value="Genomic_DNA"/>
</dbReference>
<evidence type="ECO:0000313" key="1">
    <source>
        <dbReference type="EMBL" id="BAE52350.1"/>
    </source>
</evidence>
<dbReference type="KEGG" id="mag:amb3546"/>
<dbReference type="Proteomes" id="UP000007058">
    <property type="component" value="Chromosome"/>
</dbReference>
<accession>Q2W1C5</accession>
<dbReference type="AlphaFoldDB" id="Q2W1C5"/>
<dbReference type="RefSeq" id="WP_011385905.1">
    <property type="nucleotide sequence ID" value="NC_007626.1"/>
</dbReference>
<dbReference type="STRING" id="342108.amb3546"/>
<reference evidence="1 2" key="1">
    <citation type="journal article" date="2005" name="DNA Res.">
        <title>Complete genome sequence of the facultative anaerobic magnetotactic bacterium Magnetospirillum sp. strain AMB-1.</title>
        <authorList>
            <person name="Matsunaga T."/>
            <person name="Okamura Y."/>
            <person name="Fukuda Y."/>
            <person name="Wahyudi A.T."/>
            <person name="Murase Y."/>
            <person name="Takeyama H."/>
        </authorList>
    </citation>
    <scope>NUCLEOTIDE SEQUENCE [LARGE SCALE GENOMIC DNA]</scope>
    <source>
        <strain evidence="2">ATCC 700264 / AMB-1</strain>
    </source>
</reference>
<protein>
    <recommendedName>
        <fullName evidence="3">DUF2946 domain-containing protein</fullName>
    </recommendedName>
</protein>
<proteinExistence type="predicted"/>
<gene>
    <name evidence="1" type="ordered locus">amb3546</name>
</gene>
<keyword evidence="2" id="KW-1185">Reference proteome</keyword>